<sequence length="114" mass="13968">MILDKQKKQIYIQNLEFKQLVKQIKYYCKHNNSLKNVNKIKDWMKQQKNIKLFLLNRGKKEYLESIQEEEITKKQPQFGQSNYDQKINLKSEYLNKTENYQNQIQISFINYTLL</sequence>
<evidence type="ECO:0000313" key="1">
    <source>
        <dbReference type="EMBL" id="CAD8068316.1"/>
    </source>
</evidence>
<protein>
    <submittedName>
        <fullName evidence="1">Uncharacterized protein</fullName>
    </submittedName>
</protein>
<accession>A0A8S1LUA5</accession>
<gene>
    <name evidence="1" type="ORF">PSON_ATCC_30995.1.T0240091</name>
</gene>
<reference evidence="1" key="1">
    <citation type="submission" date="2021-01" db="EMBL/GenBank/DDBJ databases">
        <authorList>
            <consortium name="Genoscope - CEA"/>
            <person name="William W."/>
        </authorList>
    </citation>
    <scope>NUCLEOTIDE SEQUENCE</scope>
</reference>
<dbReference type="EMBL" id="CAJJDN010000024">
    <property type="protein sequence ID" value="CAD8068316.1"/>
    <property type="molecule type" value="Genomic_DNA"/>
</dbReference>
<comment type="caution">
    <text evidence="1">The sequence shown here is derived from an EMBL/GenBank/DDBJ whole genome shotgun (WGS) entry which is preliminary data.</text>
</comment>
<keyword evidence="2" id="KW-1185">Reference proteome</keyword>
<dbReference type="AlphaFoldDB" id="A0A8S1LUA5"/>
<dbReference type="Proteomes" id="UP000692954">
    <property type="component" value="Unassembled WGS sequence"/>
</dbReference>
<evidence type="ECO:0000313" key="2">
    <source>
        <dbReference type="Proteomes" id="UP000692954"/>
    </source>
</evidence>
<proteinExistence type="predicted"/>
<organism evidence="1 2">
    <name type="scientific">Paramecium sonneborni</name>
    <dbReference type="NCBI Taxonomy" id="65129"/>
    <lineage>
        <taxon>Eukaryota</taxon>
        <taxon>Sar</taxon>
        <taxon>Alveolata</taxon>
        <taxon>Ciliophora</taxon>
        <taxon>Intramacronucleata</taxon>
        <taxon>Oligohymenophorea</taxon>
        <taxon>Peniculida</taxon>
        <taxon>Parameciidae</taxon>
        <taxon>Paramecium</taxon>
    </lineage>
</organism>
<name>A0A8S1LUA5_9CILI</name>